<feature type="non-terminal residue" evidence="3">
    <location>
        <position position="1"/>
    </location>
</feature>
<accession>A0A2H3CMR1</accession>
<proteinExistence type="predicted"/>
<dbReference type="EMBL" id="KZ293763">
    <property type="protein sequence ID" value="PBK79698.1"/>
    <property type="molecule type" value="Genomic_DNA"/>
</dbReference>
<sequence length="81" mass="9383">NGLWFTNLTLSLAISFFAIIADQWYASYLSPMAGNAQARARTRHFRYKAHIHSYIHTLIGRLPYALYLSLYLFLIGLVLYL</sequence>
<feature type="transmembrane region" description="Helical" evidence="1">
    <location>
        <begin position="62"/>
        <end position="80"/>
    </location>
</feature>
<gene>
    <name evidence="3" type="ORF">ARMGADRAFT_858751</name>
</gene>
<evidence type="ECO:0000313" key="4">
    <source>
        <dbReference type="Proteomes" id="UP000217790"/>
    </source>
</evidence>
<keyword evidence="1" id="KW-1133">Transmembrane helix</keyword>
<keyword evidence="4" id="KW-1185">Reference proteome</keyword>
<organism evidence="3 4">
    <name type="scientific">Armillaria gallica</name>
    <name type="common">Bulbous honey fungus</name>
    <name type="synonym">Armillaria bulbosa</name>
    <dbReference type="NCBI Taxonomy" id="47427"/>
    <lineage>
        <taxon>Eukaryota</taxon>
        <taxon>Fungi</taxon>
        <taxon>Dikarya</taxon>
        <taxon>Basidiomycota</taxon>
        <taxon>Agaricomycotina</taxon>
        <taxon>Agaricomycetes</taxon>
        <taxon>Agaricomycetidae</taxon>
        <taxon>Agaricales</taxon>
        <taxon>Marasmiineae</taxon>
        <taxon>Physalacriaceae</taxon>
        <taxon>Armillaria</taxon>
    </lineage>
</organism>
<evidence type="ECO:0000313" key="3">
    <source>
        <dbReference type="EMBL" id="PBK79698.1"/>
    </source>
</evidence>
<reference evidence="4" key="1">
    <citation type="journal article" date="2017" name="Nat. Ecol. Evol.">
        <title>Genome expansion and lineage-specific genetic innovations in the forest pathogenic fungi Armillaria.</title>
        <authorList>
            <person name="Sipos G."/>
            <person name="Prasanna A.N."/>
            <person name="Walter M.C."/>
            <person name="O'Connor E."/>
            <person name="Balint B."/>
            <person name="Krizsan K."/>
            <person name="Kiss B."/>
            <person name="Hess J."/>
            <person name="Varga T."/>
            <person name="Slot J."/>
            <person name="Riley R."/>
            <person name="Boka B."/>
            <person name="Rigling D."/>
            <person name="Barry K."/>
            <person name="Lee J."/>
            <person name="Mihaltcheva S."/>
            <person name="LaButti K."/>
            <person name="Lipzen A."/>
            <person name="Waldron R."/>
            <person name="Moloney N.M."/>
            <person name="Sperisen C."/>
            <person name="Kredics L."/>
            <person name="Vagvoelgyi C."/>
            <person name="Patrignani A."/>
            <person name="Fitzpatrick D."/>
            <person name="Nagy I."/>
            <person name="Doyle S."/>
            <person name="Anderson J.B."/>
            <person name="Grigoriev I.V."/>
            <person name="Gueldener U."/>
            <person name="Muensterkoetter M."/>
            <person name="Nagy L.G."/>
        </authorList>
    </citation>
    <scope>NUCLEOTIDE SEQUENCE [LARGE SCALE GENOMIC DNA]</scope>
    <source>
        <strain evidence="4">Ar21-2</strain>
    </source>
</reference>
<feature type="non-terminal residue" evidence="3">
    <location>
        <position position="81"/>
    </location>
</feature>
<evidence type="ECO:0000256" key="1">
    <source>
        <dbReference type="SAM" id="Phobius"/>
    </source>
</evidence>
<dbReference type="InParanoid" id="A0A2H3CMR1"/>
<keyword evidence="1" id="KW-0472">Membrane</keyword>
<dbReference type="Pfam" id="PF20153">
    <property type="entry name" value="DUF6535"/>
    <property type="match status" value="1"/>
</dbReference>
<dbReference type="Proteomes" id="UP000217790">
    <property type="component" value="Unassembled WGS sequence"/>
</dbReference>
<feature type="domain" description="DUF6535" evidence="2">
    <location>
        <begin position="1"/>
        <end position="81"/>
    </location>
</feature>
<protein>
    <recommendedName>
        <fullName evidence="2">DUF6535 domain-containing protein</fullName>
    </recommendedName>
</protein>
<keyword evidence="1" id="KW-0812">Transmembrane</keyword>
<name>A0A2H3CMR1_ARMGA</name>
<dbReference type="AlphaFoldDB" id="A0A2H3CMR1"/>
<evidence type="ECO:0000259" key="2">
    <source>
        <dbReference type="Pfam" id="PF20153"/>
    </source>
</evidence>
<dbReference type="InterPro" id="IPR045338">
    <property type="entry name" value="DUF6535"/>
</dbReference>